<evidence type="ECO:0000313" key="6">
    <source>
        <dbReference type="EMBL" id="SNS05369.1"/>
    </source>
</evidence>
<dbReference type="Gene3D" id="1.10.10.60">
    <property type="entry name" value="Homeodomain-like"/>
    <property type="match status" value="2"/>
</dbReference>
<dbReference type="SMART" id="SM00342">
    <property type="entry name" value="HTH_ARAC"/>
    <property type="match status" value="1"/>
</dbReference>
<reference evidence="7" key="1">
    <citation type="submission" date="2017-06" db="EMBL/GenBank/DDBJ databases">
        <authorList>
            <person name="Varghese N."/>
            <person name="Submissions S."/>
        </authorList>
    </citation>
    <scope>NUCLEOTIDE SEQUENCE [LARGE SCALE GENOMIC DNA]</scope>
    <source>
        <strain evidence="7">LNB2</strain>
    </source>
</reference>
<evidence type="ECO:0000313" key="7">
    <source>
        <dbReference type="Proteomes" id="UP000198281"/>
    </source>
</evidence>
<protein>
    <submittedName>
        <fullName evidence="6">AraC family transcriptional regulator</fullName>
    </submittedName>
</protein>
<evidence type="ECO:0000256" key="2">
    <source>
        <dbReference type="ARBA" id="ARBA00023125"/>
    </source>
</evidence>
<sequence length="311" mass="34225">MIETKPADTPMSSPQVDAAIAAPNCAIQIVSMVHPSPVEFSHVEAHHTIAMQRQRKQAFSSGRYLVEGAEKRFEDIGRVLVVPANVPLQVRAEGGPTQAVRCIFSQDAYARITGLDELVHPNEMVGCLDVKSPRITDTLARLANEAEAPGFASRVLAEALGTSLMVEIARYVNDLQPRSTIQRGGLARRTHRQIIEYVETQNGTPSLSDLAKLTGLSRRHLSRAFKQTTGQTIYDYVEQVRFNRAANMLADTDFLIKDIAFKLGFTCSSSFSVAFRRACGETPKSFRKRMRPGAIEEAETPRSGAPIHAAF</sequence>
<name>A0A239BCE7_9SPHN</name>
<dbReference type="PRINTS" id="PR00032">
    <property type="entry name" value="HTHARAC"/>
</dbReference>
<gene>
    <name evidence="6" type="ORF">SAMN06295912_10154</name>
</gene>
<organism evidence="6 7">
    <name type="scientific">Edaphosphingomonas laterariae</name>
    <dbReference type="NCBI Taxonomy" id="861865"/>
    <lineage>
        <taxon>Bacteria</taxon>
        <taxon>Pseudomonadati</taxon>
        <taxon>Pseudomonadota</taxon>
        <taxon>Alphaproteobacteria</taxon>
        <taxon>Sphingomonadales</taxon>
        <taxon>Rhizorhabdaceae</taxon>
        <taxon>Edaphosphingomonas</taxon>
    </lineage>
</organism>
<evidence type="ECO:0000256" key="3">
    <source>
        <dbReference type="ARBA" id="ARBA00023163"/>
    </source>
</evidence>
<dbReference type="InterPro" id="IPR009057">
    <property type="entry name" value="Homeodomain-like_sf"/>
</dbReference>
<keyword evidence="3" id="KW-0804">Transcription</keyword>
<keyword evidence="1" id="KW-0805">Transcription regulation</keyword>
<dbReference type="OrthoDB" id="282744at2"/>
<dbReference type="AlphaFoldDB" id="A0A239BCE7"/>
<accession>A0A239BCE7</accession>
<feature type="region of interest" description="Disordered" evidence="4">
    <location>
        <begin position="290"/>
        <end position="311"/>
    </location>
</feature>
<dbReference type="SUPFAM" id="SSF46689">
    <property type="entry name" value="Homeodomain-like"/>
    <property type="match status" value="2"/>
</dbReference>
<dbReference type="InterPro" id="IPR050204">
    <property type="entry name" value="AraC_XylS_family_regulators"/>
</dbReference>
<dbReference type="PROSITE" id="PS01124">
    <property type="entry name" value="HTH_ARAC_FAMILY_2"/>
    <property type="match status" value="1"/>
</dbReference>
<dbReference type="EMBL" id="FZOS01000001">
    <property type="protein sequence ID" value="SNS05369.1"/>
    <property type="molecule type" value="Genomic_DNA"/>
</dbReference>
<dbReference type="GO" id="GO:0003700">
    <property type="term" value="F:DNA-binding transcription factor activity"/>
    <property type="evidence" value="ECO:0007669"/>
    <property type="project" value="InterPro"/>
</dbReference>
<evidence type="ECO:0000256" key="4">
    <source>
        <dbReference type="SAM" id="MobiDB-lite"/>
    </source>
</evidence>
<dbReference type="Proteomes" id="UP000198281">
    <property type="component" value="Unassembled WGS sequence"/>
</dbReference>
<dbReference type="Pfam" id="PF12833">
    <property type="entry name" value="HTH_18"/>
    <property type="match status" value="1"/>
</dbReference>
<dbReference type="GO" id="GO:0043565">
    <property type="term" value="F:sequence-specific DNA binding"/>
    <property type="evidence" value="ECO:0007669"/>
    <property type="project" value="InterPro"/>
</dbReference>
<dbReference type="InterPro" id="IPR018060">
    <property type="entry name" value="HTH_AraC"/>
</dbReference>
<keyword evidence="2" id="KW-0238">DNA-binding</keyword>
<evidence type="ECO:0000259" key="5">
    <source>
        <dbReference type="PROSITE" id="PS01124"/>
    </source>
</evidence>
<proteinExistence type="predicted"/>
<dbReference type="InterPro" id="IPR020449">
    <property type="entry name" value="Tscrpt_reg_AraC-type_HTH"/>
</dbReference>
<dbReference type="PANTHER" id="PTHR46796">
    <property type="entry name" value="HTH-TYPE TRANSCRIPTIONAL ACTIVATOR RHAS-RELATED"/>
    <property type="match status" value="1"/>
</dbReference>
<keyword evidence="7" id="KW-1185">Reference proteome</keyword>
<feature type="domain" description="HTH araC/xylS-type" evidence="5">
    <location>
        <begin position="192"/>
        <end position="289"/>
    </location>
</feature>
<dbReference type="PANTHER" id="PTHR46796:SF6">
    <property type="entry name" value="ARAC SUBFAMILY"/>
    <property type="match status" value="1"/>
</dbReference>
<evidence type="ECO:0000256" key="1">
    <source>
        <dbReference type="ARBA" id="ARBA00023015"/>
    </source>
</evidence>